<dbReference type="InterPro" id="IPR045055">
    <property type="entry name" value="DNA2/NAM7-like"/>
</dbReference>
<evidence type="ECO:0000256" key="4">
    <source>
        <dbReference type="SAM" id="MobiDB-lite"/>
    </source>
</evidence>
<feature type="region of interest" description="Disordered" evidence="4">
    <location>
        <begin position="1240"/>
        <end position="1259"/>
    </location>
</feature>
<organism evidence="7 8">
    <name type="scientific">Testicularia cyperi</name>
    <dbReference type="NCBI Taxonomy" id="1882483"/>
    <lineage>
        <taxon>Eukaryota</taxon>
        <taxon>Fungi</taxon>
        <taxon>Dikarya</taxon>
        <taxon>Basidiomycota</taxon>
        <taxon>Ustilaginomycotina</taxon>
        <taxon>Ustilaginomycetes</taxon>
        <taxon>Ustilaginales</taxon>
        <taxon>Anthracoideaceae</taxon>
        <taxon>Testicularia</taxon>
    </lineage>
</organism>
<protein>
    <recommendedName>
        <fullName evidence="9">P-loop containing nucleoside triphosphate hydrolase protein</fullName>
    </recommendedName>
</protein>
<dbReference type="InterPro" id="IPR047187">
    <property type="entry name" value="SF1_C_Upf1"/>
</dbReference>
<dbReference type="InterPro" id="IPR003817">
    <property type="entry name" value="PS_Dcarbxylase"/>
</dbReference>
<evidence type="ECO:0000256" key="3">
    <source>
        <dbReference type="SAM" id="Coils"/>
    </source>
</evidence>
<feature type="region of interest" description="Disordered" evidence="4">
    <location>
        <begin position="576"/>
        <end position="617"/>
    </location>
</feature>
<dbReference type="InterPro" id="IPR041679">
    <property type="entry name" value="DNA2/NAM7-like_C"/>
</dbReference>
<evidence type="ECO:0000259" key="6">
    <source>
        <dbReference type="Pfam" id="PF13087"/>
    </source>
</evidence>
<dbReference type="STRING" id="1882483.A0A317XT26"/>
<evidence type="ECO:0000313" key="7">
    <source>
        <dbReference type="EMBL" id="PWZ01514.1"/>
    </source>
</evidence>
<feature type="coiled-coil region" evidence="3">
    <location>
        <begin position="1060"/>
        <end position="1087"/>
    </location>
</feature>
<dbReference type="PANTHER" id="PTHR10887">
    <property type="entry name" value="DNA2/NAM7 HELICASE FAMILY"/>
    <property type="match status" value="1"/>
</dbReference>
<dbReference type="GO" id="GO:0004386">
    <property type="term" value="F:helicase activity"/>
    <property type="evidence" value="ECO:0007669"/>
    <property type="project" value="InterPro"/>
</dbReference>
<feature type="region of interest" description="Disordered" evidence="4">
    <location>
        <begin position="1451"/>
        <end position="1491"/>
    </location>
</feature>
<feature type="domain" description="DNA2/NAM7 helicase-like C-terminal" evidence="6">
    <location>
        <begin position="1173"/>
        <end position="1408"/>
    </location>
</feature>
<gene>
    <name evidence="7" type="ORF">BCV70DRAFT_236186</name>
</gene>
<dbReference type="Pfam" id="PF02666">
    <property type="entry name" value="PS_Dcarbxylase"/>
    <property type="match status" value="1"/>
</dbReference>
<evidence type="ECO:0000256" key="2">
    <source>
        <dbReference type="ARBA" id="ARBA00023239"/>
    </source>
</evidence>
<proteinExistence type="predicted"/>
<feature type="compositionally biased region" description="Basic and acidic residues" evidence="4">
    <location>
        <begin position="1466"/>
        <end position="1491"/>
    </location>
</feature>
<evidence type="ECO:0000256" key="1">
    <source>
        <dbReference type="ARBA" id="ARBA00022793"/>
    </source>
</evidence>
<dbReference type="Pfam" id="PF13087">
    <property type="entry name" value="AAA_12"/>
    <property type="match status" value="1"/>
</dbReference>
<evidence type="ECO:0000313" key="8">
    <source>
        <dbReference type="Proteomes" id="UP000246740"/>
    </source>
</evidence>
<keyword evidence="8" id="KW-1185">Reference proteome</keyword>
<feature type="compositionally biased region" description="Acidic residues" evidence="4">
    <location>
        <begin position="1456"/>
        <end position="1465"/>
    </location>
</feature>
<dbReference type="PANTHER" id="PTHR10887:SF495">
    <property type="entry name" value="HELICASE SENATAXIN ISOFORM X1-RELATED"/>
    <property type="match status" value="1"/>
</dbReference>
<dbReference type="Pfam" id="PF13086">
    <property type="entry name" value="AAA_11"/>
    <property type="match status" value="1"/>
</dbReference>
<dbReference type="OrthoDB" id="6513042at2759"/>
<feature type="domain" description="DNA2/NAM7 helicase helicase" evidence="5">
    <location>
        <begin position="882"/>
        <end position="1165"/>
    </location>
</feature>
<evidence type="ECO:0000259" key="5">
    <source>
        <dbReference type="Pfam" id="PF13086"/>
    </source>
</evidence>
<sequence>MTERGQEHEALALILEHLVNNGPANETGDGIRTDTASHSAVTPGVLSKAEHKHWWKRFFPDQLESRLDRLFADHHLGNYVAIRGQPGQRIFESMPIYVRVGMHLLFYKSKEQSFLRYKTVEELLQAQSIRQGKVYDDESDPQAVLEHILSFIKTYAINLQELLEPDPSKYPSFNSFFFRRLRPGVRPIAEPENPAVISSCADCRLTVYHDVEESTKYWIKGEGFSINRLIGDTNLADRSFPPGSSLAIFRLAPADYHRYHHPVGPVINGPTRHISGEYYTVNPQAVNADFDVFSGNRRDVLLLNWRTRPDAAAPMYPVAFVAIGAMLVGSIGWTNANQSASASRGDELGYFAYGGSTVVCVFPPEAKVQFDADLVENSRAGIETMVRELACVAGPSRLNRVPLGVQHREAHSGSQSGFDIPAGLPSKTPTNTPSAPIARSKTLAGNVGTFARAAKPHPSPRGKGRAASALSASSIRAPFFIEEPDPYVSHYWRDKYGHPVPAPTKTVGDKDVAGPLLKDRPFYDDNPVLNGHHHFGVLKSGDLYRDAYIAEPDRFDWRKRSPQVGPRSAALARATAAKQQLPMQRRRPSQAMLKGEESKVATKMRRKKEKRMDDRGQRMMKEEEIEALLRYAEREPIRQESIRYRFQWSEMLDYERAQELETIKERRKAPIQQLIEEGIAIDGLQAYWQDESRRHFGKRVAVFKLSAAQSLPRNLFRAGDKVTIMPSRPSTFGDVAFGNPSSESESVDLSHGKDGRLVEAEVVEKQKSYLRLKFDEEDEDLDLVSCPSWRLDYGFNDLTFERIKSALQALDHDVEHIETKYGAKFQYILSGTRLSDIILGVEAPADRVTRGAFWEDARVQSWYDRFSRRDPIIIEGDPVPDLNESQTRAVAMMLRERISLVQGPPGTGKTRTIVTAIRLLKRDFQVPHPILLAAHTNVAVDNLAEGCIKDGLKVVRIGPSARARPSIDKFTLDAYFLRHPAKPRLDDVKRRLDTLEQIKSDLEMKGLGFSAGAARRAEAETHAPAAQTDSVEPAQTWEDVLASEADDRSNEFSADRDEVAAEAAEEAASAAEEYESVKKQLSKLKGHYFFLRSSIRGDILRNADVICGSAIAAGSPELDMIDLPVVFFDEASMATEPVSLVPLMKGCRHLAIIGDHKQLPPVVTSLEAKQGGLSRSLFERLINRGDPRIKSTMLDVQFRMHPSLAEFPNQTFYDGALRNGHGTDKIPVVQSRYLNLATSRTHEGESAPEGQITSNDDVTRRHLAFVNHKGRESKADNHSLRNLDEAQAVFDIIVDLLERNPDLKGSDIGVVTPYVGQQIHFEKMLQNELSNERKRAAALPSLGATRSAELGHIDVHTVDGFEGREKKVIIFSTVRTNAQGYVGFLADGRRLNVALTRAKSALFVVGNIETFRNAQLSEAARARVDSPNLEALRSYAEFVEQKRVIVELESCRQPASEEDDVDVEGEGDRGPELGESDSLHWQHVKDEQNAL</sequence>
<dbReference type="GO" id="GO:0008654">
    <property type="term" value="P:phospholipid biosynthetic process"/>
    <property type="evidence" value="ECO:0007669"/>
    <property type="project" value="InterPro"/>
</dbReference>
<keyword evidence="3" id="KW-0175">Coiled coil</keyword>
<dbReference type="SUPFAM" id="SSF52540">
    <property type="entry name" value="P-loop containing nucleoside triphosphate hydrolases"/>
    <property type="match status" value="1"/>
</dbReference>
<dbReference type="InterPro" id="IPR041677">
    <property type="entry name" value="DNA2/NAM7_AAA_11"/>
</dbReference>
<feature type="region of interest" description="Disordered" evidence="4">
    <location>
        <begin position="409"/>
        <end position="437"/>
    </location>
</feature>
<accession>A0A317XT26</accession>
<name>A0A317XT26_9BASI</name>
<keyword evidence="1" id="KW-0210">Decarboxylase</keyword>
<dbReference type="InterPro" id="IPR027417">
    <property type="entry name" value="P-loop_NTPase"/>
</dbReference>
<dbReference type="EMBL" id="KZ819190">
    <property type="protein sequence ID" value="PWZ01514.1"/>
    <property type="molecule type" value="Genomic_DNA"/>
</dbReference>
<keyword evidence="2" id="KW-0456">Lyase</keyword>
<evidence type="ECO:0008006" key="9">
    <source>
        <dbReference type="Google" id="ProtNLM"/>
    </source>
</evidence>
<dbReference type="Proteomes" id="UP000246740">
    <property type="component" value="Unassembled WGS sequence"/>
</dbReference>
<dbReference type="CDD" id="cd18808">
    <property type="entry name" value="SF1_C_Upf1"/>
    <property type="match status" value="1"/>
</dbReference>
<dbReference type="InParanoid" id="A0A317XT26"/>
<reference evidence="7 8" key="1">
    <citation type="journal article" date="2018" name="Mol. Biol. Evol.">
        <title>Broad Genomic Sampling Reveals a Smut Pathogenic Ancestry of the Fungal Clade Ustilaginomycotina.</title>
        <authorList>
            <person name="Kijpornyongpan T."/>
            <person name="Mondo S.J."/>
            <person name="Barry K."/>
            <person name="Sandor L."/>
            <person name="Lee J."/>
            <person name="Lipzen A."/>
            <person name="Pangilinan J."/>
            <person name="LaButti K."/>
            <person name="Hainaut M."/>
            <person name="Henrissat B."/>
            <person name="Grigoriev I.V."/>
            <person name="Spatafora J.W."/>
            <person name="Aime M.C."/>
        </authorList>
    </citation>
    <scope>NUCLEOTIDE SEQUENCE [LARGE SCALE GENOMIC DNA]</scope>
    <source>
        <strain evidence="7 8">MCA 3645</strain>
    </source>
</reference>
<dbReference type="GO" id="GO:0004609">
    <property type="term" value="F:phosphatidylserine decarboxylase activity"/>
    <property type="evidence" value="ECO:0007669"/>
    <property type="project" value="InterPro"/>
</dbReference>
<dbReference type="Gene3D" id="3.40.50.300">
    <property type="entry name" value="P-loop containing nucleotide triphosphate hydrolases"/>
    <property type="match status" value="2"/>
</dbReference>